<dbReference type="CDD" id="cd18186">
    <property type="entry name" value="BTB_POZ_ZBTB_KLHL-like"/>
    <property type="match status" value="1"/>
</dbReference>
<evidence type="ECO:0000313" key="3">
    <source>
        <dbReference type="Proteomes" id="UP000799770"/>
    </source>
</evidence>
<keyword evidence="3" id="KW-1185">Reference proteome</keyword>
<proteinExistence type="predicted"/>
<reference evidence="2" key="1">
    <citation type="journal article" date="2020" name="Stud. Mycol.">
        <title>101 Dothideomycetes genomes: a test case for predicting lifestyles and emergence of pathogens.</title>
        <authorList>
            <person name="Haridas S."/>
            <person name="Albert R."/>
            <person name="Binder M."/>
            <person name="Bloem J."/>
            <person name="Labutti K."/>
            <person name="Salamov A."/>
            <person name="Andreopoulos B."/>
            <person name="Baker S."/>
            <person name="Barry K."/>
            <person name="Bills G."/>
            <person name="Bluhm B."/>
            <person name="Cannon C."/>
            <person name="Castanera R."/>
            <person name="Culley D."/>
            <person name="Daum C."/>
            <person name="Ezra D."/>
            <person name="Gonzalez J."/>
            <person name="Henrissat B."/>
            <person name="Kuo A."/>
            <person name="Liang C."/>
            <person name="Lipzen A."/>
            <person name="Lutzoni F."/>
            <person name="Magnuson J."/>
            <person name="Mondo S."/>
            <person name="Nolan M."/>
            <person name="Ohm R."/>
            <person name="Pangilinan J."/>
            <person name="Park H.-J."/>
            <person name="Ramirez L."/>
            <person name="Alfaro M."/>
            <person name="Sun H."/>
            <person name="Tritt A."/>
            <person name="Yoshinaga Y."/>
            <person name="Zwiers L.-H."/>
            <person name="Turgeon B."/>
            <person name="Goodwin S."/>
            <person name="Spatafora J."/>
            <person name="Crous P."/>
            <person name="Grigoriev I."/>
        </authorList>
    </citation>
    <scope>NUCLEOTIDE SEQUENCE</scope>
    <source>
        <strain evidence="2">CBS 627.86</strain>
    </source>
</reference>
<evidence type="ECO:0000313" key="2">
    <source>
        <dbReference type="EMBL" id="KAF2107104.1"/>
    </source>
</evidence>
<dbReference type="AlphaFoldDB" id="A0A6A5YK37"/>
<sequence length="279" mass="31209">MAEASRAQLLESVKGFLSSGDYSDLKITCQGEVFNVHKVVVCNRVEFFARAIRFPGKESNDANVDLPEDDPSVVKLLVQYMYEGEYDPVLPNGDATTSKPAMNVTPSWKKSKMMASGSASASNFPHTCNPESWAGPCTRLLCQHYRCGHHCNHDCGGFTCELCVPPTPPVSGSADQLLVHAQMYELADKYRVNDLTDLAKEKFRRACASFWDTKEFPIAANHAFCTTPDDDKGLRDVVFNTISDHMQLLEKPEIEAMMTQFGWLTFRLLKAKSKEHGWQ</sequence>
<feature type="domain" description="BTB" evidence="1">
    <location>
        <begin position="23"/>
        <end position="87"/>
    </location>
</feature>
<gene>
    <name evidence="2" type="ORF">BDV96DRAFT_590110</name>
</gene>
<name>A0A6A5YK37_9PLEO</name>
<dbReference type="PROSITE" id="PS50097">
    <property type="entry name" value="BTB"/>
    <property type="match status" value="1"/>
</dbReference>
<dbReference type="InterPro" id="IPR011333">
    <property type="entry name" value="SKP1/BTB/POZ_sf"/>
</dbReference>
<dbReference type="SUPFAM" id="SSF54695">
    <property type="entry name" value="POZ domain"/>
    <property type="match status" value="1"/>
</dbReference>
<protein>
    <recommendedName>
        <fullName evidence="1">BTB domain-containing protein</fullName>
    </recommendedName>
</protein>
<dbReference type="Pfam" id="PF00651">
    <property type="entry name" value="BTB"/>
    <property type="match status" value="1"/>
</dbReference>
<dbReference type="EMBL" id="ML977357">
    <property type="protein sequence ID" value="KAF2107104.1"/>
    <property type="molecule type" value="Genomic_DNA"/>
</dbReference>
<dbReference type="Proteomes" id="UP000799770">
    <property type="component" value="Unassembled WGS sequence"/>
</dbReference>
<accession>A0A6A5YK37</accession>
<dbReference type="PANTHER" id="PTHR47843">
    <property type="entry name" value="BTB DOMAIN-CONTAINING PROTEIN-RELATED"/>
    <property type="match status" value="1"/>
</dbReference>
<dbReference type="PANTHER" id="PTHR47843:SF5">
    <property type="entry name" value="BTB_POZ DOMAIN PROTEIN"/>
    <property type="match status" value="1"/>
</dbReference>
<dbReference type="Gene3D" id="3.30.710.10">
    <property type="entry name" value="Potassium Channel Kv1.1, Chain A"/>
    <property type="match status" value="1"/>
</dbReference>
<organism evidence="2 3">
    <name type="scientific">Lophiotrema nucula</name>
    <dbReference type="NCBI Taxonomy" id="690887"/>
    <lineage>
        <taxon>Eukaryota</taxon>
        <taxon>Fungi</taxon>
        <taxon>Dikarya</taxon>
        <taxon>Ascomycota</taxon>
        <taxon>Pezizomycotina</taxon>
        <taxon>Dothideomycetes</taxon>
        <taxon>Pleosporomycetidae</taxon>
        <taxon>Pleosporales</taxon>
        <taxon>Lophiotremataceae</taxon>
        <taxon>Lophiotrema</taxon>
    </lineage>
</organism>
<dbReference type="OrthoDB" id="6359816at2759"/>
<dbReference type="InterPro" id="IPR000210">
    <property type="entry name" value="BTB/POZ_dom"/>
</dbReference>
<evidence type="ECO:0000259" key="1">
    <source>
        <dbReference type="PROSITE" id="PS50097"/>
    </source>
</evidence>